<evidence type="ECO:0000256" key="1">
    <source>
        <dbReference type="ARBA" id="ARBA00022723"/>
    </source>
</evidence>
<dbReference type="InterPro" id="IPR017896">
    <property type="entry name" value="4Fe4S_Fe-S-bd"/>
</dbReference>
<organism evidence="5 6">
    <name type="scientific">Candidatus Thalassospirochaeta sargassi</name>
    <dbReference type="NCBI Taxonomy" id="3119039"/>
    <lineage>
        <taxon>Bacteria</taxon>
        <taxon>Pseudomonadati</taxon>
        <taxon>Spirochaetota</taxon>
        <taxon>Spirochaetia</taxon>
        <taxon>Spirochaetales</taxon>
        <taxon>Spirochaetaceae</taxon>
        <taxon>Candidatus Thalassospirochaeta</taxon>
    </lineage>
</organism>
<feature type="domain" description="4Fe-4S ferredoxin-type" evidence="4">
    <location>
        <begin position="109"/>
        <end position="140"/>
    </location>
</feature>
<evidence type="ECO:0000256" key="2">
    <source>
        <dbReference type="ARBA" id="ARBA00023004"/>
    </source>
</evidence>
<protein>
    <submittedName>
        <fullName evidence="5">Monomeric [FeFe] hydrogenase</fullName>
    </submittedName>
</protein>
<dbReference type="InterPro" id="IPR017900">
    <property type="entry name" value="4Fe4S_Fe_S_CS"/>
</dbReference>
<reference evidence="5 6" key="1">
    <citation type="submission" date="2022-12" db="EMBL/GenBank/DDBJ databases">
        <title>Metagenome assembled genome from gulf of manar.</title>
        <authorList>
            <person name="Kohli P."/>
            <person name="Pk S."/>
            <person name="Venkata Ramana C."/>
            <person name="Sasikala C."/>
        </authorList>
    </citation>
    <scope>NUCLEOTIDE SEQUENCE [LARGE SCALE GENOMIC DNA]</scope>
    <source>
        <strain evidence="5">JB008</strain>
    </source>
</reference>
<dbReference type="CDD" id="cd10549">
    <property type="entry name" value="MtMvhB_like"/>
    <property type="match status" value="1"/>
</dbReference>
<dbReference type="Gene3D" id="3.40.950.10">
    <property type="entry name" value="Fe-only Hydrogenase (Larger Subunit), Chain L, domain 3"/>
    <property type="match status" value="2"/>
</dbReference>
<gene>
    <name evidence="5" type="ORF">PQJ61_13990</name>
</gene>
<dbReference type="SUPFAM" id="SSF54862">
    <property type="entry name" value="4Fe-4S ferredoxins"/>
    <property type="match status" value="1"/>
</dbReference>
<dbReference type="SUPFAM" id="SSF53920">
    <property type="entry name" value="Fe-only hydrogenase"/>
    <property type="match status" value="1"/>
</dbReference>
<dbReference type="PROSITE" id="PS51379">
    <property type="entry name" value="4FE4S_FER_2"/>
    <property type="match status" value="3"/>
</dbReference>
<comment type="caution">
    <text evidence="5">The sequence shown here is derived from an EMBL/GenBank/DDBJ whole genome shotgun (WGS) entry which is preliminary data.</text>
</comment>
<feature type="domain" description="4Fe-4S ferredoxin-type" evidence="4">
    <location>
        <begin position="141"/>
        <end position="170"/>
    </location>
</feature>
<feature type="domain" description="4Fe-4S ferredoxin-type" evidence="4">
    <location>
        <begin position="187"/>
        <end position="216"/>
    </location>
</feature>
<name>A0AAJ1IEJ5_9SPIO</name>
<sequence length="478" mass="52007">MLTMNNQSNYIRKELSSLLLKDFNEDKLARTIDRIPIDLNPRDKSSYRCCTFKDRAMTRYRIMALLGFSIEQDDDEYKPLKEYLGEALVREKIEHPPLTVISVACSSCPRVTYRVTDSCRGCLARPCETNCPFGAISIKNGRAEIDKDKCRNCGKCRELCPFNAIIYTPVPCEDACPVNAVKRDDSGNMFIDYDNCISCGRCVRSCPFGAVMERSQLIDVSARIKEKKPITAMLAPSIIGQFPGSTAQLVAALKQLGFTAVVDVAAGADETSALEAVEFAERIEQGEAMMATSCCPAWVDAAEKHISGMKIFLSDTGTPLFYTSQAAETLFPGSLKVFIGPCTAKRSEAIRDNSADYVLSFEELGAMLIAAGIDVNDCEETDFNGGDGSFRARAFAASGGVADAVIARFDEETRSICNPLKVDGLTKKNINLLKAAAAGKLKYNLIEVMSCEGGCICGPGVIGNPKVVKKKLENSMSA</sequence>
<keyword evidence="3" id="KW-0411">Iron-sulfur</keyword>
<dbReference type="InterPro" id="IPR027631">
    <property type="entry name" value="Mono_FeFe_hydrog"/>
</dbReference>
<evidence type="ECO:0000313" key="6">
    <source>
        <dbReference type="Proteomes" id="UP001221217"/>
    </source>
</evidence>
<keyword evidence="2" id="KW-0408">Iron</keyword>
<dbReference type="Pfam" id="PF02906">
    <property type="entry name" value="Fe_hyd_lg_C"/>
    <property type="match status" value="1"/>
</dbReference>
<dbReference type="GO" id="GO:0051536">
    <property type="term" value="F:iron-sulfur cluster binding"/>
    <property type="evidence" value="ECO:0007669"/>
    <property type="project" value="UniProtKB-KW"/>
</dbReference>
<keyword evidence="1" id="KW-0479">Metal-binding</keyword>
<dbReference type="GO" id="GO:0046872">
    <property type="term" value="F:metal ion binding"/>
    <property type="evidence" value="ECO:0007669"/>
    <property type="project" value="UniProtKB-KW"/>
</dbReference>
<proteinExistence type="predicted"/>
<dbReference type="InterPro" id="IPR057431">
    <property type="entry name" value="LdpA_Fe-S-bd"/>
</dbReference>
<dbReference type="PANTHER" id="PTHR11615">
    <property type="entry name" value="NITRATE, FORMATE, IRON DEHYDROGENASE"/>
    <property type="match status" value="1"/>
</dbReference>
<dbReference type="NCBIfam" id="TIGR04105">
    <property type="entry name" value="FeFe_hydrog_B1"/>
    <property type="match status" value="1"/>
</dbReference>
<evidence type="ECO:0000313" key="5">
    <source>
        <dbReference type="EMBL" id="MDC7227872.1"/>
    </source>
</evidence>
<accession>A0AAJ1IEJ5</accession>
<dbReference type="Pfam" id="PF25160">
    <property type="entry name" value="LdpA_Fe-S-bd"/>
    <property type="match status" value="1"/>
</dbReference>
<dbReference type="Proteomes" id="UP001221217">
    <property type="component" value="Unassembled WGS sequence"/>
</dbReference>
<dbReference type="InterPro" id="IPR050340">
    <property type="entry name" value="Cytosolic_Fe-S_CAF"/>
</dbReference>
<dbReference type="InterPro" id="IPR009016">
    <property type="entry name" value="Fe_hydrogenase"/>
</dbReference>
<evidence type="ECO:0000259" key="4">
    <source>
        <dbReference type="PROSITE" id="PS51379"/>
    </source>
</evidence>
<evidence type="ECO:0000256" key="3">
    <source>
        <dbReference type="ARBA" id="ARBA00023014"/>
    </source>
</evidence>
<dbReference type="Gene3D" id="3.40.50.1780">
    <property type="match status" value="1"/>
</dbReference>
<dbReference type="AlphaFoldDB" id="A0AAJ1IEJ5"/>
<dbReference type="Pfam" id="PF00037">
    <property type="entry name" value="Fer4"/>
    <property type="match status" value="1"/>
</dbReference>
<dbReference type="PROSITE" id="PS00198">
    <property type="entry name" value="4FE4S_FER_1"/>
    <property type="match status" value="2"/>
</dbReference>
<dbReference type="InterPro" id="IPR004108">
    <property type="entry name" value="Fe_hydrogenase_lsu_C"/>
</dbReference>
<dbReference type="EMBL" id="JAQQAL010000035">
    <property type="protein sequence ID" value="MDC7227872.1"/>
    <property type="molecule type" value="Genomic_DNA"/>
</dbReference>
<dbReference type="Gene3D" id="3.30.70.20">
    <property type="match status" value="2"/>
</dbReference>